<accession>A0ACC6TJ64</accession>
<keyword evidence="2" id="KW-1185">Reference proteome</keyword>
<dbReference type="EMBL" id="JBEPNJ010000017">
    <property type="protein sequence ID" value="MET3773712.1"/>
    <property type="molecule type" value="Genomic_DNA"/>
</dbReference>
<keyword evidence="1" id="KW-0436">Ligase</keyword>
<sequence>MTPSKTPAEILDIDGEEVRISSPDKVVFPQPGLTKLDLVRYYLAVADGALRGAGGRPMVLKRFPKGIGEEPFFQKRVPENHPPYIDTTTLHYASGTSAEEAVIRNAAGLAWVINLGCLDLNPHPVRAEDLEHPDELRVDLDPMPGVDWSQIVDVAYVAQEVLDDVGLAGWPKTSGSRGLHILVRIAPQWSYKDVRLAAETLAREVENRAPGLATARWWKEERGESVFVDFNQNAKDRTVASAYSVRALPDARVSTPLSWDEVRSARPEQFTVPTILERFAAIGDPHAGIDDAVGSLDGLLALAKELGPAEKAPRGANGSGRRQSTMPLIEVARTRTKPEALAALDEWKTRHAAVVPSLTPADVLVDGMRGSSSLWYRVRVNLQHVPEAERPPQEKLIADYDPWAGKEWPGRPES</sequence>
<dbReference type="Proteomes" id="UP001549207">
    <property type="component" value="Unassembled WGS sequence"/>
</dbReference>
<proteinExistence type="predicted"/>
<protein>
    <submittedName>
        <fullName evidence="1">Bifunctional non-homologous end joining protein LigD</fullName>
        <ecNumber evidence="1">6.5.1.1</ecNumber>
    </submittedName>
</protein>
<dbReference type="EC" id="6.5.1.1" evidence="1"/>
<evidence type="ECO:0000313" key="2">
    <source>
        <dbReference type="Proteomes" id="UP001549207"/>
    </source>
</evidence>
<name>A0ACC6TJ64_9MICC</name>
<organism evidence="1 2">
    <name type="scientific">Arthrobacter nitrophenolicus</name>
    <dbReference type="NCBI Taxonomy" id="683150"/>
    <lineage>
        <taxon>Bacteria</taxon>
        <taxon>Bacillati</taxon>
        <taxon>Actinomycetota</taxon>
        <taxon>Actinomycetes</taxon>
        <taxon>Micrococcales</taxon>
        <taxon>Micrococcaceae</taxon>
        <taxon>Arthrobacter</taxon>
    </lineage>
</organism>
<evidence type="ECO:0000313" key="1">
    <source>
        <dbReference type="EMBL" id="MET3773712.1"/>
    </source>
</evidence>
<gene>
    <name evidence="1" type="ORF">ABIC98_003378</name>
</gene>
<comment type="caution">
    <text evidence="1">The sequence shown here is derived from an EMBL/GenBank/DDBJ whole genome shotgun (WGS) entry which is preliminary data.</text>
</comment>
<reference evidence="1" key="1">
    <citation type="submission" date="2024-06" db="EMBL/GenBank/DDBJ databases">
        <title>Genomic Encyclopedia of Type Strains, Phase IV (KMG-IV): sequencing the most valuable type-strain genomes for metagenomic binning, comparative biology and taxonomic classification.</title>
        <authorList>
            <person name="Goeker M."/>
        </authorList>
    </citation>
    <scope>NUCLEOTIDE SEQUENCE</scope>
    <source>
        <strain evidence="1">SJCon</strain>
    </source>
</reference>